<dbReference type="InterPro" id="IPR016155">
    <property type="entry name" value="Mopterin_synth/thiamin_S_b"/>
</dbReference>
<sequence length="67" mass="7384">MKLLINGTVSEYSEDCRTIDELLNRSEWSGRLIIVELNGGIISKEDYGNVCLADGDRIELVHFVGGG</sequence>
<dbReference type="Proteomes" id="UP000463051">
    <property type="component" value="Unassembled WGS sequence"/>
</dbReference>
<dbReference type="Gene3D" id="3.10.20.30">
    <property type="match status" value="1"/>
</dbReference>
<dbReference type="SUPFAM" id="SSF54285">
    <property type="entry name" value="MoaD/ThiS"/>
    <property type="match status" value="1"/>
</dbReference>
<reference evidence="1 2" key="1">
    <citation type="submission" date="2019-11" db="EMBL/GenBank/DDBJ databases">
        <title>Paenibacillus monticola sp. nov., a novel PGPR strain isolated from mountain sample in China.</title>
        <authorList>
            <person name="Zhao Q."/>
            <person name="Li H.-P."/>
            <person name="Zhang J.-L."/>
        </authorList>
    </citation>
    <scope>NUCLEOTIDE SEQUENCE [LARGE SCALE GENOMIC DNA]</scope>
    <source>
        <strain evidence="1 2">LC-T2</strain>
    </source>
</reference>
<dbReference type="InterPro" id="IPR012675">
    <property type="entry name" value="Beta-grasp_dom_sf"/>
</dbReference>
<dbReference type="EMBL" id="WJXB01000002">
    <property type="protein sequence ID" value="MRN52964.1"/>
    <property type="molecule type" value="Genomic_DNA"/>
</dbReference>
<protein>
    <submittedName>
        <fullName evidence="1">Sulfur carrier protein ThiS</fullName>
    </submittedName>
</protein>
<dbReference type="InterPro" id="IPR010035">
    <property type="entry name" value="Thi_S"/>
</dbReference>
<dbReference type="RefSeq" id="WP_154117952.1">
    <property type="nucleotide sequence ID" value="NZ_WJXB01000002.1"/>
</dbReference>
<evidence type="ECO:0000313" key="1">
    <source>
        <dbReference type="EMBL" id="MRN52964.1"/>
    </source>
</evidence>
<dbReference type="AlphaFoldDB" id="A0A7X2H3M2"/>
<dbReference type="CDD" id="cd00565">
    <property type="entry name" value="Ubl_ThiS"/>
    <property type="match status" value="1"/>
</dbReference>
<dbReference type="NCBIfam" id="TIGR01683">
    <property type="entry name" value="thiS"/>
    <property type="match status" value="1"/>
</dbReference>
<gene>
    <name evidence="1" type="primary">thiS</name>
    <name evidence="1" type="ORF">GJB61_08130</name>
</gene>
<dbReference type="InterPro" id="IPR003749">
    <property type="entry name" value="ThiS/MoaD-like"/>
</dbReference>
<organism evidence="1 2">
    <name type="scientific">Paenibacillus monticola</name>
    <dbReference type="NCBI Taxonomy" id="2666075"/>
    <lineage>
        <taxon>Bacteria</taxon>
        <taxon>Bacillati</taxon>
        <taxon>Bacillota</taxon>
        <taxon>Bacilli</taxon>
        <taxon>Bacillales</taxon>
        <taxon>Paenibacillaceae</taxon>
        <taxon>Paenibacillus</taxon>
    </lineage>
</organism>
<evidence type="ECO:0000313" key="2">
    <source>
        <dbReference type="Proteomes" id="UP000463051"/>
    </source>
</evidence>
<dbReference type="Pfam" id="PF02597">
    <property type="entry name" value="ThiS"/>
    <property type="match status" value="1"/>
</dbReference>
<proteinExistence type="predicted"/>
<dbReference type="PANTHER" id="PTHR34472">
    <property type="entry name" value="SULFUR CARRIER PROTEIN THIS"/>
    <property type="match status" value="1"/>
</dbReference>
<accession>A0A7X2H3M2</accession>
<keyword evidence="2" id="KW-1185">Reference proteome</keyword>
<name>A0A7X2H3M2_9BACL</name>
<comment type="caution">
    <text evidence="1">The sequence shown here is derived from an EMBL/GenBank/DDBJ whole genome shotgun (WGS) entry which is preliminary data.</text>
</comment>
<dbReference type="PANTHER" id="PTHR34472:SF1">
    <property type="entry name" value="SULFUR CARRIER PROTEIN THIS"/>
    <property type="match status" value="1"/>
</dbReference>